<comment type="subcellular location">
    <subcellularLocation>
        <location evidence="1 7">Nucleus</location>
        <location evidence="1 7">Nucleolus</location>
    </subcellularLocation>
</comment>
<feature type="compositionally biased region" description="Polar residues" evidence="8">
    <location>
        <begin position="617"/>
        <end position="630"/>
    </location>
</feature>
<dbReference type="Pfam" id="PF01926">
    <property type="entry name" value="MMR_HSR1"/>
    <property type="match status" value="1"/>
</dbReference>
<keyword evidence="3 7" id="KW-0342">GTP-binding</keyword>
<feature type="compositionally biased region" description="Acidic residues" evidence="8">
    <location>
        <begin position="545"/>
        <end position="555"/>
    </location>
</feature>
<dbReference type="PANTHER" id="PTHR11089">
    <property type="entry name" value="GTP-BINDING PROTEIN-RELATED"/>
    <property type="match status" value="1"/>
</dbReference>
<evidence type="ECO:0000256" key="4">
    <source>
        <dbReference type="ARBA" id="ARBA00023242"/>
    </source>
</evidence>
<dbReference type="FunFam" id="1.10.1580.10:FF:000001">
    <property type="entry name" value="Nucleolar GTP-binding protein 2"/>
    <property type="match status" value="1"/>
</dbReference>
<dbReference type="InterPro" id="IPR023179">
    <property type="entry name" value="GTP-bd_ortho_bundle_sf"/>
</dbReference>
<feature type="region of interest" description="Disordered" evidence="8">
    <location>
        <begin position="1"/>
        <end position="45"/>
    </location>
</feature>
<feature type="domain" description="CP-type G" evidence="9">
    <location>
        <begin position="216"/>
        <end position="377"/>
    </location>
</feature>
<keyword evidence="4 7" id="KW-0539">Nucleus</keyword>
<evidence type="ECO:0000256" key="5">
    <source>
        <dbReference type="ARBA" id="ARBA00054763"/>
    </source>
</evidence>
<dbReference type="PRINTS" id="PR00326">
    <property type="entry name" value="GTP1OBG"/>
</dbReference>
<dbReference type="Pfam" id="PF08153">
    <property type="entry name" value="NGP1NT"/>
    <property type="match status" value="1"/>
</dbReference>
<dbReference type="EMBL" id="WJBH02000004">
    <property type="protein sequence ID" value="KAI9559798.1"/>
    <property type="molecule type" value="Genomic_DNA"/>
</dbReference>
<reference evidence="10 13" key="1">
    <citation type="submission" date="2022-05" db="EMBL/GenBank/DDBJ databases">
        <title>A multi-omics perspective on studying reproductive biology in Daphnia sinensis.</title>
        <authorList>
            <person name="Jia J."/>
        </authorList>
    </citation>
    <scope>NUCLEOTIDE SEQUENCE</scope>
    <source>
        <strain evidence="10 13">WSL</strain>
    </source>
</reference>
<proteinExistence type="inferred from homology"/>
<evidence type="ECO:0000313" key="11">
    <source>
        <dbReference type="EMBL" id="KAI9550867.1"/>
    </source>
</evidence>
<dbReference type="InterPro" id="IPR012971">
    <property type="entry name" value="NOG2_N_dom"/>
</dbReference>
<dbReference type="AlphaFoldDB" id="A0AAD5PKL8"/>
<evidence type="ECO:0000256" key="8">
    <source>
        <dbReference type="SAM" id="MobiDB-lite"/>
    </source>
</evidence>
<dbReference type="FunFam" id="3.40.50.300:FF:000559">
    <property type="entry name" value="Nuclear/nucleolar GTPase 2"/>
    <property type="match status" value="1"/>
</dbReference>
<dbReference type="InterPro" id="IPR024929">
    <property type="entry name" value="GNL2_CP_dom"/>
</dbReference>
<dbReference type="SUPFAM" id="SSF52540">
    <property type="entry name" value="P-loop containing nucleoside triphosphate hydrolases"/>
    <property type="match status" value="1"/>
</dbReference>
<protein>
    <recommendedName>
        <fullName evidence="7">Nucleolar GTP-binding protein 2</fullName>
    </recommendedName>
</protein>
<feature type="compositionally biased region" description="Basic and acidic residues" evidence="8">
    <location>
        <begin position="634"/>
        <end position="660"/>
    </location>
</feature>
<dbReference type="CDD" id="cd01858">
    <property type="entry name" value="NGP_1"/>
    <property type="match status" value="1"/>
</dbReference>
<organism evidence="10 13">
    <name type="scientific">Daphnia sinensis</name>
    <dbReference type="NCBI Taxonomy" id="1820382"/>
    <lineage>
        <taxon>Eukaryota</taxon>
        <taxon>Metazoa</taxon>
        <taxon>Ecdysozoa</taxon>
        <taxon>Arthropoda</taxon>
        <taxon>Crustacea</taxon>
        <taxon>Branchiopoda</taxon>
        <taxon>Diplostraca</taxon>
        <taxon>Cladocera</taxon>
        <taxon>Anomopoda</taxon>
        <taxon>Daphniidae</taxon>
        <taxon>Daphnia</taxon>
        <taxon>Daphnia similis group</taxon>
    </lineage>
</organism>
<name>A0AAD5PKL8_9CRUS</name>
<dbReference type="InterPro" id="IPR027417">
    <property type="entry name" value="P-loop_NTPase"/>
</dbReference>
<dbReference type="Gene3D" id="3.40.50.300">
    <property type="entry name" value="P-loop containing nucleotide triphosphate hydrolases"/>
    <property type="match status" value="1"/>
</dbReference>
<evidence type="ECO:0000256" key="6">
    <source>
        <dbReference type="ARBA" id="ARBA00065814"/>
    </source>
</evidence>
<comment type="subunit">
    <text evidence="6">Interacts with LYAR and RPL23A. Interacts with the nuclear importin-beta receptor and, at a lower extent, with importin-alpha.</text>
</comment>
<dbReference type="InterPro" id="IPR030378">
    <property type="entry name" value="G_CP_dom"/>
</dbReference>
<comment type="function">
    <text evidence="5">GTPase that associates with pre-60S ribosomal subunits in the nucleolus and is required for their nuclear export and maturation. May promote cell proliferation possibly by increasing p53/TP53 protein levels, and consequently those of its downstream product CDKN1A/p21, and decreasing RPL23A protein levels.</text>
</comment>
<dbReference type="EMBL" id="WJBH02000077">
    <property type="protein sequence ID" value="KAI9550867.1"/>
    <property type="molecule type" value="Genomic_DNA"/>
</dbReference>
<sequence length="697" mass="79856">MARTIRKTDPVKKAGRKDGFNRSGHSMNPDRKTSNLRGVSKPRDKATIKRLQMYRNFKAKRDESGKVIRPAPFQSKVPSGTVARVEPNRRWFGNVRVVGQSALQKFQEELGQAIKDPYQVVMRQTKLPITLLKESSKFARVHLLETESFENTFGPKKQRKRPSLASGDLDSYVSSAQKFGEDYEIEKDGALVRELSDDRALSREWIMKAGLSKRIWGELYKVIDCSDVIIQVLDARDPMGTRCKQVEAYIRKEKSHKQLFFVLNKVDLVPTWITQRWVKTLSAEYPTMAFRSSMTHPFGKGSLINLLRQFGKLHSDKKQISVGFIGYPNVGKSSVINTLRSKKVCKVAPIAGETKVWQYITLMRRIFLIDCPGVVFPTGETDEEKVLKGVVQVEKLKTPEDFIPAVLERVKKEYLRRVYRLNDWKDATDFLDQMARRTGRLLKGGEPDYNAVARMVLNDWQRGKLPYFVAPANPDLEKVQEKPVEEPTPAVVDESEEEKEKTKKKFEPKLAQDFSKIRVDLKYEGDDVQPLEEQPDLTEDHSADEGDDDEEEEDKPADTTATEEPKSADASKLDDSEWLDDEEDDEEDVDGMDEEDSDDDDGSKKKDKTLKLKTRTITKSGAFSVSATSRSTKKGNEDDRPENPRWKLTSRERRKIDRDQKKKKVGTHFYEVVNVKNKSKKKGFLEMAKAFRGHCKK</sequence>
<evidence type="ECO:0000256" key="2">
    <source>
        <dbReference type="ARBA" id="ARBA00022741"/>
    </source>
</evidence>
<dbReference type="Gene3D" id="1.10.1580.10">
    <property type="match status" value="1"/>
</dbReference>
<evidence type="ECO:0000313" key="10">
    <source>
        <dbReference type="EMBL" id="KAI9550816.1"/>
    </source>
</evidence>
<feature type="region of interest" description="Disordered" evidence="8">
    <location>
        <begin position="523"/>
        <end position="662"/>
    </location>
</feature>
<evidence type="ECO:0000256" key="1">
    <source>
        <dbReference type="ARBA" id="ARBA00004604"/>
    </source>
</evidence>
<dbReference type="EMBL" id="WJBH02000080">
    <property type="protein sequence ID" value="KAI9550816.1"/>
    <property type="molecule type" value="Genomic_DNA"/>
</dbReference>
<dbReference type="PROSITE" id="PS51721">
    <property type="entry name" value="G_CP"/>
    <property type="match status" value="1"/>
</dbReference>
<evidence type="ECO:0000313" key="13">
    <source>
        <dbReference type="Proteomes" id="UP000820818"/>
    </source>
</evidence>
<feature type="compositionally biased region" description="Acidic residues" evidence="8">
    <location>
        <begin position="576"/>
        <end position="601"/>
    </location>
</feature>
<comment type="caution">
    <text evidence="10">The sequence shown here is derived from an EMBL/GenBank/DDBJ whole genome shotgun (WGS) entry which is preliminary data.</text>
</comment>
<feature type="compositionally biased region" description="Basic and acidic residues" evidence="8">
    <location>
        <begin position="563"/>
        <end position="575"/>
    </location>
</feature>
<dbReference type="Proteomes" id="UP000820818">
    <property type="component" value="Linkage Group LG4"/>
</dbReference>
<evidence type="ECO:0000256" key="7">
    <source>
        <dbReference type="RuleBase" id="RU364023"/>
    </source>
</evidence>
<feature type="compositionally biased region" description="Basic residues" evidence="8">
    <location>
        <begin position="605"/>
        <end position="616"/>
    </location>
</feature>
<evidence type="ECO:0000313" key="12">
    <source>
        <dbReference type="EMBL" id="KAI9559798.1"/>
    </source>
</evidence>
<evidence type="ECO:0000259" key="9">
    <source>
        <dbReference type="PROSITE" id="PS51721"/>
    </source>
</evidence>
<evidence type="ECO:0000256" key="3">
    <source>
        <dbReference type="ARBA" id="ARBA00023134"/>
    </source>
</evidence>
<keyword evidence="2 7" id="KW-0547">Nucleotide-binding</keyword>
<feature type="compositionally biased region" description="Basic and acidic residues" evidence="8">
    <location>
        <begin position="1"/>
        <end position="20"/>
    </location>
</feature>
<dbReference type="GO" id="GO:0005730">
    <property type="term" value="C:nucleolus"/>
    <property type="evidence" value="ECO:0007669"/>
    <property type="project" value="UniProtKB-SubCell"/>
</dbReference>
<feature type="compositionally biased region" description="Acidic residues" evidence="8">
    <location>
        <begin position="526"/>
        <end position="537"/>
    </location>
</feature>
<dbReference type="InterPro" id="IPR006073">
    <property type="entry name" value="GTP-bd"/>
</dbReference>
<gene>
    <name evidence="11" type="ORF">GHT06_004677</name>
    <name evidence="10" type="ORF">GHT06_005397</name>
    <name evidence="12" type="ORF">GHT06_013805</name>
</gene>
<feature type="region of interest" description="Disordered" evidence="8">
    <location>
        <begin position="478"/>
        <end position="506"/>
    </location>
</feature>
<dbReference type="GO" id="GO:0005525">
    <property type="term" value="F:GTP binding"/>
    <property type="evidence" value="ECO:0007669"/>
    <property type="project" value="UniProtKB-KW"/>
</dbReference>
<dbReference type="PANTHER" id="PTHR11089:SF9">
    <property type="entry name" value="NUCLEOLAR GTP-BINDING PROTEIN 2"/>
    <property type="match status" value="1"/>
</dbReference>
<dbReference type="InterPro" id="IPR050755">
    <property type="entry name" value="TRAFAC_YlqF/YawG_RiboMat"/>
</dbReference>
<comment type="similarity">
    <text evidence="7">Belongs to the TRAFAC class YlqF/YawG GTPase family. NOG2 subfamily.</text>
</comment>
<keyword evidence="13" id="KW-1185">Reference proteome</keyword>
<accession>A0AAD5PKL8</accession>